<dbReference type="InterPro" id="IPR000086">
    <property type="entry name" value="NUDIX_hydrolase_dom"/>
</dbReference>
<proteinExistence type="predicted"/>
<dbReference type="CDD" id="cd18873">
    <property type="entry name" value="NUDIX_NadM_like"/>
    <property type="match status" value="1"/>
</dbReference>
<dbReference type="InterPro" id="IPR036390">
    <property type="entry name" value="WH_DNA-bd_sf"/>
</dbReference>
<evidence type="ECO:0000313" key="2">
    <source>
        <dbReference type="EMBL" id="AMO23246.1"/>
    </source>
</evidence>
<reference evidence="2 3" key="1">
    <citation type="journal article" date="2014" name="Int. J. Syst. Evol. Microbiol.">
        <title>Ramlibacter solisilvae sp. nov., isolated from forest soil, and emended description of the genus Ramlibacter.</title>
        <authorList>
            <person name="Lee H.J."/>
            <person name="Lee S.H."/>
            <person name="Lee S.S."/>
            <person name="Lee J.S."/>
            <person name="Kim Y."/>
            <person name="Kim S.C."/>
            <person name="Jeon C.O."/>
        </authorList>
    </citation>
    <scope>NUCLEOTIDE SEQUENCE [LARGE SCALE GENOMIC DNA]</scope>
    <source>
        <strain evidence="2 3">5-10</strain>
    </source>
</reference>
<sequence>MPFTRVELCVIRLSETGLEVLLARREQAPEKGKWALPGGVLRIDLDDDLESAVQRVAQERIGTRVPYLRLQTVTGGKLRDPRAPWTLSIAYRAMTRTGSLEAVPGKRIEALRWSAADAAVADGRLAFDHARVIRDAVADIRAEIQDLNIPFELLPVQFSLAELQRECEAILGRALDKSSFRRRLAERDYVEPVEGEFRVAAHRPAQLYRRRQAPD</sequence>
<dbReference type="GO" id="GO:0003824">
    <property type="term" value="F:catalytic activity"/>
    <property type="evidence" value="ECO:0007669"/>
    <property type="project" value="UniProtKB-ARBA"/>
</dbReference>
<dbReference type="PANTHER" id="PTHR43736">
    <property type="entry name" value="ADP-RIBOSE PYROPHOSPHATASE"/>
    <property type="match status" value="1"/>
</dbReference>
<dbReference type="AlphaFoldDB" id="A0A127JTF5"/>
<dbReference type="InterPro" id="IPR054105">
    <property type="entry name" value="WHD_NrtR"/>
</dbReference>
<name>A0A127JTF5_9BURK</name>
<dbReference type="Proteomes" id="UP000070433">
    <property type="component" value="Chromosome"/>
</dbReference>
<dbReference type="Gene3D" id="1.10.10.10">
    <property type="entry name" value="Winged helix-like DNA-binding domain superfamily/Winged helix DNA-binding domain"/>
    <property type="match status" value="1"/>
</dbReference>
<dbReference type="SUPFAM" id="SSF55811">
    <property type="entry name" value="Nudix"/>
    <property type="match status" value="1"/>
</dbReference>
<dbReference type="SUPFAM" id="SSF46785">
    <property type="entry name" value="Winged helix' DNA-binding domain"/>
    <property type="match status" value="1"/>
</dbReference>
<protein>
    <recommendedName>
        <fullName evidence="1">Nudix hydrolase domain-containing protein</fullName>
    </recommendedName>
</protein>
<gene>
    <name evidence="2" type="ORF">UC35_10515</name>
</gene>
<dbReference type="PROSITE" id="PS51462">
    <property type="entry name" value="NUDIX"/>
    <property type="match status" value="1"/>
</dbReference>
<dbReference type="InterPro" id="IPR015797">
    <property type="entry name" value="NUDIX_hydrolase-like_dom_sf"/>
</dbReference>
<keyword evidence="3" id="KW-1185">Reference proteome</keyword>
<dbReference type="Pfam" id="PF00293">
    <property type="entry name" value="NUDIX"/>
    <property type="match status" value="1"/>
</dbReference>
<dbReference type="InterPro" id="IPR036388">
    <property type="entry name" value="WH-like_DNA-bd_sf"/>
</dbReference>
<evidence type="ECO:0000313" key="3">
    <source>
        <dbReference type="Proteomes" id="UP000070433"/>
    </source>
</evidence>
<dbReference type="Pfam" id="PF21906">
    <property type="entry name" value="WHD_NrtR"/>
    <property type="match status" value="1"/>
</dbReference>
<organism evidence="2 3">
    <name type="scientific">Ramlibacter tataouinensis</name>
    <dbReference type="NCBI Taxonomy" id="94132"/>
    <lineage>
        <taxon>Bacteria</taxon>
        <taxon>Pseudomonadati</taxon>
        <taxon>Pseudomonadota</taxon>
        <taxon>Betaproteobacteria</taxon>
        <taxon>Burkholderiales</taxon>
        <taxon>Comamonadaceae</taxon>
        <taxon>Ramlibacter</taxon>
    </lineage>
</organism>
<dbReference type="PANTHER" id="PTHR43736:SF4">
    <property type="entry name" value="SLR1690 PROTEIN"/>
    <property type="match status" value="1"/>
</dbReference>
<dbReference type="Gene3D" id="3.90.79.10">
    <property type="entry name" value="Nucleoside Triphosphate Pyrophosphohydrolase"/>
    <property type="match status" value="1"/>
</dbReference>
<dbReference type="EMBL" id="CP010951">
    <property type="protein sequence ID" value="AMO23246.1"/>
    <property type="molecule type" value="Genomic_DNA"/>
</dbReference>
<accession>A0A127JTF5</accession>
<feature type="domain" description="Nudix hydrolase" evidence="1">
    <location>
        <begin position="2"/>
        <end position="137"/>
    </location>
</feature>
<evidence type="ECO:0000259" key="1">
    <source>
        <dbReference type="PROSITE" id="PS51462"/>
    </source>
</evidence>